<dbReference type="AlphaFoldDB" id="A0A8K0SUL4"/>
<organism evidence="3 4">
    <name type="scientific">Stachybotrys elegans</name>
    <dbReference type="NCBI Taxonomy" id="80388"/>
    <lineage>
        <taxon>Eukaryota</taxon>
        <taxon>Fungi</taxon>
        <taxon>Dikarya</taxon>
        <taxon>Ascomycota</taxon>
        <taxon>Pezizomycotina</taxon>
        <taxon>Sordariomycetes</taxon>
        <taxon>Hypocreomycetidae</taxon>
        <taxon>Hypocreales</taxon>
        <taxon>Stachybotryaceae</taxon>
        <taxon>Stachybotrys</taxon>
    </lineage>
</organism>
<gene>
    <name evidence="3" type="ORF">B0I35DRAFT_477066</name>
</gene>
<dbReference type="OrthoDB" id="5595695at2759"/>
<comment type="caution">
    <text evidence="3">The sequence shown here is derived from an EMBL/GenBank/DDBJ whole genome shotgun (WGS) entry which is preliminary data.</text>
</comment>
<sequence>MSSLSDAMVLMPAAPPGPTNPSSVPAPATPSFSFDRFAVPRKIGFRDSGPASILDGITRAARGYADASDILLNANPPCLPVSQWTQISVDDARLTHILNLFWSWDHHVSRMIHREIFHEALKAGTQGAPRGALVRTEFCSSFMVNAMLAVGCMYSTEEVNFAVPGDVKTRGRKFADEAARLLEIDRRDWPISLTTVQGTILLWIYESNIGDGNLGLRLLDDGYRLYGVLLDTFRADQPQQPSSAQRQANSWEAISQFAWGTYWLAAKIDLTFSRPMRIRKPTMQIPTSDSGSSPFSGHLAQGSWVAYPMSLETQDSLYAEVFVAECQLAQLIDEVLTFREQSRSVSMTQEGIRRLYAKLVHWKESLPGNLQPFSTELPYVLLLHNTHDSLFLKLVEGLRSIPSTELSGQSLDTLRIAHAASIMAGVWTFRALYSIRREYWAMQGCFAAAVAMLEYLVPGTVQVDTFAKACQALTEIGELLPLANSFLEGIKGLVKLSKVSIPRYGSKYLLDRRTTNVYTSSIRVSALHGQGEGGIDGQDRDGGYGAFTFSELLSDLSNPQMQVD</sequence>
<dbReference type="Proteomes" id="UP000813444">
    <property type="component" value="Unassembled WGS sequence"/>
</dbReference>
<evidence type="ECO:0000313" key="3">
    <source>
        <dbReference type="EMBL" id="KAH7323183.1"/>
    </source>
</evidence>
<dbReference type="CDD" id="cd12148">
    <property type="entry name" value="fungal_TF_MHR"/>
    <property type="match status" value="1"/>
</dbReference>
<protein>
    <recommendedName>
        <fullName evidence="2">Xylanolytic transcriptional activator regulatory domain-containing protein</fullName>
    </recommendedName>
</protein>
<name>A0A8K0SUL4_9HYPO</name>
<evidence type="ECO:0000259" key="2">
    <source>
        <dbReference type="Pfam" id="PF04082"/>
    </source>
</evidence>
<dbReference type="GO" id="GO:0008270">
    <property type="term" value="F:zinc ion binding"/>
    <property type="evidence" value="ECO:0007669"/>
    <property type="project" value="InterPro"/>
</dbReference>
<dbReference type="InterPro" id="IPR007219">
    <property type="entry name" value="XnlR_reg_dom"/>
</dbReference>
<dbReference type="Pfam" id="PF04082">
    <property type="entry name" value="Fungal_trans"/>
    <property type="match status" value="1"/>
</dbReference>
<keyword evidence="1" id="KW-0539">Nucleus</keyword>
<evidence type="ECO:0000313" key="4">
    <source>
        <dbReference type="Proteomes" id="UP000813444"/>
    </source>
</evidence>
<dbReference type="PANTHER" id="PTHR47256">
    <property type="entry name" value="ZN(II)2CYS6 TRANSCRIPTION FACTOR (EUROFUNG)-RELATED"/>
    <property type="match status" value="1"/>
</dbReference>
<dbReference type="GO" id="GO:0003677">
    <property type="term" value="F:DNA binding"/>
    <property type="evidence" value="ECO:0007669"/>
    <property type="project" value="InterPro"/>
</dbReference>
<feature type="domain" description="Xylanolytic transcriptional activator regulatory" evidence="2">
    <location>
        <begin position="98"/>
        <end position="280"/>
    </location>
</feature>
<keyword evidence="4" id="KW-1185">Reference proteome</keyword>
<accession>A0A8K0SUL4</accession>
<dbReference type="EMBL" id="JAGPNK010000004">
    <property type="protein sequence ID" value="KAH7323183.1"/>
    <property type="molecule type" value="Genomic_DNA"/>
</dbReference>
<reference evidence="3" key="1">
    <citation type="journal article" date="2021" name="Nat. Commun.">
        <title>Genetic determinants of endophytism in the Arabidopsis root mycobiome.</title>
        <authorList>
            <person name="Mesny F."/>
            <person name="Miyauchi S."/>
            <person name="Thiergart T."/>
            <person name="Pickel B."/>
            <person name="Atanasova L."/>
            <person name="Karlsson M."/>
            <person name="Huettel B."/>
            <person name="Barry K.W."/>
            <person name="Haridas S."/>
            <person name="Chen C."/>
            <person name="Bauer D."/>
            <person name="Andreopoulos W."/>
            <person name="Pangilinan J."/>
            <person name="LaButti K."/>
            <person name="Riley R."/>
            <person name="Lipzen A."/>
            <person name="Clum A."/>
            <person name="Drula E."/>
            <person name="Henrissat B."/>
            <person name="Kohler A."/>
            <person name="Grigoriev I.V."/>
            <person name="Martin F.M."/>
            <person name="Hacquard S."/>
        </authorList>
    </citation>
    <scope>NUCLEOTIDE SEQUENCE</scope>
    <source>
        <strain evidence="3">MPI-CAGE-CH-0235</strain>
    </source>
</reference>
<dbReference type="GO" id="GO:0006351">
    <property type="term" value="P:DNA-templated transcription"/>
    <property type="evidence" value="ECO:0007669"/>
    <property type="project" value="InterPro"/>
</dbReference>
<evidence type="ECO:0000256" key="1">
    <source>
        <dbReference type="ARBA" id="ARBA00023242"/>
    </source>
</evidence>
<dbReference type="PANTHER" id="PTHR47256:SF3">
    <property type="entry name" value="ZN(II)2CYS6 TRANSCRIPTION FACTOR (EUROFUNG)"/>
    <property type="match status" value="1"/>
</dbReference>
<proteinExistence type="predicted"/>
<dbReference type="InterPro" id="IPR053187">
    <property type="entry name" value="Notoamide_regulator"/>
</dbReference>